<accession>A0A0E9TF22</accession>
<organism evidence="1">
    <name type="scientific">Anguilla anguilla</name>
    <name type="common">European freshwater eel</name>
    <name type="synonym">Muraena anguilla</name>
    <dbReference type="NCBI Taxonomy" id="7936"/>
    <lineage>
        <taxon>Eukaryota</taxon>
        <taxon>Metazoa</taxon>
        <taxon>Chordata</taxon>
        <taxon>Craniata</taxon>
        <taxon>Vertebrata</taxon>
        <taxon>Euteleostomi</taxon>
        <taxon>Actinopterygii</taxon>
        <taxon>Neopterygii</taxon>
        <taxon>Teleostei</taxon>
        <taxon>Anguilliformes</taxon>
        <taxon>Anguillidae</taxon>
        <taxon>Anguilla</taxon>
    </lineage>
</organism>
<reference evidence="1" key="1">
    <citation type="submission" date="2014-11" db="EMBL/GenBank/DDBJ databases">
        <authorList>
            <person name="Amaro Gonzalez C."/>
        </authorList>
    </citation>
    <scope>NUCLEOTIDE SEQUENCE</scope>
</reference>
<reference evidence="1" key="2">
    <citation type="journal article" date="2015" name="Fish Shellfish Immunol.">
        <title>Early steps in the European eel (Anguilla anguilla)-Vibrio vulnificus interaction in the gills: Role of the RtxA13 toxin.</title>
        <authorList>
            <person name="Callol A."/>
            <person name="Pajuelo D."/>
            <person name="Ebbesson L."/>
            <person name="Teles M."/>
            <person name="MacKenzie S."/>
            <person name="Amaro C."/>
        </authorList>
    </citation>
    <scope>NUCLEOTIDE SEQUENCE</scope>
</reference>
<dbReference type="EMBL" id="GBXM01057269">
    <property type="protein sequence ID" value="JAH51308.1"/>
    <property type="molecule type" value="Transcribed_RNA"/>
</dbReference>
<evidence type="ECO:0000313" key="1">
    <source>
        <dbReference type="EMBL" id="JAH51308.1"/>
    </source>
</evidence>
<dbReference type="AlphaFoldDB" id="A0A0E9TF22"/>
<name>A0A0E9TF22_ANGAN</name>
<proteinExistence type="predicted"/>
<protein>
    <submittedName>
        <fullName evidence="1">Uncharacterized protein</fullName>
    </submittedName>
</protein>
<sequence>MYFCQNYRKNSKQTMCPLIITIIFFFRF</sequence>